<comment type="caution">
    <text evidence="2">The sequence shown here is derived from an EMBL/GenBank/DDBJ whole genome shotgun (WGS) entry which is preliminary data.</text>
</comment>
<reference evidence="2" key="2">
    <citation type="submission" date="2024-05" db="EMBL/GenBank/DDBJ databases">
        <title>Rhodohalobacter halophilus gen. nov., sp. nov., a moderately halophilic member of the family Balneolaceae.</title>
        <authorList>
            <person name="Xia J."/>
        </authorList>
    </citation>
    <scope>NUCLEOTIDE SEQUENCE</scope>
    <source>
        <strain evidence="2">WB101</strain>
    </source>
</reference>
<dbReference type="EMBL" id="JAKLWS010000001">
    <property type="protein sequence ID" value="MCG2587240.1"/>
    <property type="molecule type" value="Genomic_DNA"/>
</dbReference>
<accession>A0ABS9K8Q9</accession>
<keyword evidence="1" id="KW-0472">Membrane</keyword>
<dbReference type="Proteomes" id="UP001165366">
    <property type="component" value="Unassembled WGS sequence"/>
</dbReference>
<organism evidence="2 3">
    <name type="scientific">Rhodohalobacter sulfatireducens</name>
    <dbReference type="NCBI Taxonomy" id="2911366"/>
    <lineage>
        <taxon>Bacteria</taxon>
        <taxon>Pseudomonadati</taxon>
        <taxon>Balneolota</taxon>
        <taxon>Balneolia</taxon>
        <taxon>Balneolales</taxon>
        <taxon>Balneolaceae</taxon>
        <taxon>Rhodohalobacter</taxon>
    </lineage>
</organism>
<evidence type="ECO:0000313" key="3">
    <source>
        <dbReference type="Proteomes" id="UP001165366"/>
    </source>
</evidence>
<sequence length="100" mass="11229">MNLTKLHIIGIAGVMMLFAVFTLMHQYDWLIPASPASPISTQTSVPFPDAVEEHGTEDDITHDFSKPFFISESLQIISTCMIFEDLIYPQISTPPPDYLI</sequence>
<reference evidence="2" key="1">
    <citation type="submission" date="2022-01" db="EMBL/GenBank/DDBJ databases">
        <authorList>
            <person name="Wang Y."/>
        </authorList>
    </citation>
    <scope>NUCLEOTIDE SEQUENCE</scope>
    <source>
        <strain evidence="2">WB101</strain>
    </source>
</reference>
<protein>
    <submittedName>
        <fullName evidence="2">Uncharacterized protein</fullName>
    </submittedName>
</protein>
<keyword evidence="3" id="KW-1185">Reference proteome</keyword>
<feature type="transmembrane region" description="Helical" evidence="1">
    <location>
        <begin position="6"/>
        <end position="24"/>
    </location>
</feature>
<gene>
    <name evidence="2" type="ORF">L6773_01595</name>
</gene>
<evidence type="ECO:0000256" key="1">
    <source>
        <dbReference type="SAM" id="Phobius"/>
    </source>
</evidence>
<proteinExistence type="predicted"/>
<name>A0ABS9K8Q9_9BACT</name>
<dbReference type="RefSeq" id="WP_237852083.1">
    <property type="nucleotide sequence ID" value="NZ_JAKLWS010000001.1"/>
</dbReference>
<keyword evidence="1" id="KW-0812">Transmembrane</keyword>
<keyword evidence="1" id="KW-1133">Transmembrane helix</keyword>
<evidence type="ECO:0000313" key="2">
    <source>
        <dbReference type="EMBL" id="MCG2587240.1"/>
    </source>
</evidence>